<dbReference type="GO" id="GO:0005524">
    <property type="term" value="F:ATP binding"/>
    <property type="evidence" value="ECO:0007669"/>
    <property type="project" value="UniProtKB-UniRule"/>
</dbReference>
<feature type="transmembrane region" description="Helical" evidence="17">
    <location>
        <begin position="885"/>
        <end position="907"/>
    </location>
</feature>
<dbReference type="InterPro" id="IPR000719">
    <property type="entry name" value="Prot_kinase_dom"/>
</dbReference>
<evidence type="ECO:0000256" key="3">
    <source>
        <dbReference type="ARBA" id="ARBA00011902"/>
    </source>
</evidence>
<comment type="caution">
    <text evidence="19">The sequence shown here is derived from an EMBL/GenBank/DDBJ whole genome shotgun (WGS) entry which is preliminary data.</text>
</comment>
<dbReference type="InterPro" id="IPR036941">
    <property type="entry name" value="Rcpt_L-dom_sf"/>
</dbReference>
<protein>
    <recommendedName>
        <fullName evidence="3">receptor protein-tyrosine kinase</fullName>
        <ecNumber evidence="3">2.7.10.1</ecNumber>
    </recommendedName>
</protein>
<dbReference type="InterPro" id="IPR017441">
    <property type="entry name" value="Protein_kinase_ATP_BS"/>
</dbReference>
<dbReference type="InterPro" id="IPR006212">
    <property type="entry name" value="Furin_repeat"/>
</dbReference>
<dbReference type="GO" id="GO:0038127">
    <property type="term" value="P:ERBB signaling pathway"/>
    <property type="evidence" value="ECO:0007669"/>
    <property type="project" value="UniProtKB-ARBA"/>
</dbReference>
<dbReference type="FunFam" id="3.30.200.20:FF:000422">
    <property type="entry name" value="Receptor protein-tyrosine kinase"/>
    <property type="match status" value="1"/>
</dbReference>
<evidence type="ECO:0000256" key="9">
    <source>
        <dbReference type="ARBA" id="ARBA00022840"/>
    </source>
</evidence>
<organism evidence="19 20">
    <name type="scientific">Bugula neritina</name>
    <name type="common">Brown bryozoan</name>
    <name type="synonym">Sertularia neritina</name>
    <dbReference type="NCBI Taxonomy" id="10212"/>
    <lineage>
        <taxon>Eukaryota</taxon>
        <taxon>Metazoa</taxon>
        <taxon>Spiralia</taxon>
        <taxon>Lophotrochozoa</taxon>
        <taxon>Bryozoa</taxon>
        <taxon>Gymnolaemata</taxon>
        <taxon>Cheilostomatida</taxon>
        <taxon>Flustrina</taxon>
        <taxon>Buguloidea</taxon>
        <taxon>Bugulidae</taxon>
        <taxon>Bugula</taxon>
    </lineage>
</organism>
<dbReference type="InterPro" id="IPR001245">
    <property type="entry name" value="Ser-Thr/Tyr_kinase_cat_dom"/>
</dbReference>
<dbReference type="FunFam" id="1.10.510.10:FF:001512">
    <property type="entry name" value="Receptor tyrosine-protein kinase erbB-2"/>
    <property type="match status" value="1"/>
</dbReference>
<evidence type="ECO:0000256" key="14">
    <source>
        <dbReference type="ARBA" id="ARBA00023180"/>
    </source>
</evidence>
<evidence type="ECO:0000256" key="1">
    <source>
        <dbReference type="ARBA" id="ARBA00004308"/>
    </source>
</evidence>
<dbReference type="GO" id="GO:0008284">
    <property type="term" value="P:positive regulation of cell population proliferation"/>
    <property type="evidence" value="ECO:0007669"/>
    <property type="project" value="TreeGrafter"/>
</dbReference>
<dbReference type="EMBL" id="VXIV02003214">
    <property type="protein sequence ID" value="KAF6019724.1"/>
    <property type="molecule type" value="Genomic_DNA"/>
</dbReference>
<evidence type="ECO:0000256" key="12">
    <source>
        <dbReference type="ARBA" id="ARBA00023137"/>
    </source>
</evidence>
<dbReference type="GO" id="GO:0030182">
    <property type="term" value="P:neuron differentiation"/>
    <property type="evidence" value="ECO:0007669"/>
    <property type="project" value="UniProtKB-ARBA"/>
</dbReference>
<dbReference type="InterPro" id="IPR006211">
    <property type="entry name" value="Furin-like_Cys-rich_dom"/>
</dbReference>
<dbReference type="GO" id="GO:0012505">
    <property type="term" value="C:endomembrane system"/>
    <property type="evidence" value="ECO:0007669"/>
    <property type="project" value="UniProtKB-SubCell"/>
</dbReference>
<gene>
    <name evidence="19" type="ORF">EB796_021952</name>
</gene>
<comment type="catalytic activity">
    <reaction evidence="15">
        <text>L-tyrosyl-[protein] + ATP = O-phospho-L-tyrosyl-[protein] + ADP + H(+)</text>
        <dbReference type="Rhea" id="RHEA:10596"/>
        <dbReference type="Rhea" id="RHEA-COMP:10136"/>
        <dbReference type="Rhea" id="RHEA-COMP:20101"/>
        <dbReference type="ChEBI" id="CHEBI:15378"/>
        <dbReference type="ChEBI" id="CHEBI:30616"/>
        <dbReference type="ChEBI" id="CHEBI:46858"/>
        <dbReference type="ChEBI" id="CHEBI:61978"/>
        <dbReference type="ChEBI" id="CHEBI:456216"/>
        <dbReference type="EC" id="2.7.10.1"/>
    </reaction>
</comment>
<dbReference type="InterPro" id="IPR020635">
    <property type="entry name" value="Tyr_kinase_cat_dom"/>
</dbReference>
<evidence type="ECO:0000313" key="20">
    <source>
        <dbReference type="Proteomes" id="UP000593567"/>
    </source>
</evidence>
<dbReference type="OrthoDB" id="6219513at2759"/>
<evidence type="ECO:0000256" key="5">
    <source>
        <dbReference type="ARBA" id="ARBA00022679"/>
    </source>
</evidence>
<reference evidence="19" key="1">
    <citation type="submission" date="2020-06" db="EMBL/GenBank/DDBJ databases">
        <title>Draft genome of Bugula neritina, a colonial animal packing powerful symbionts and potential medicines.</title>
        <authorList>
            <person name="Rayko M."/>
        </authorList>
    </citation>
    <scope>NUCLEOTIDE SEQUENCE [LARGE SCALE GENOMIC DNA]</scope>
    <source>
        <strain evidence="19">Kwan_BN1</strain>
    </source>
</reference>
<keyword evidence="14" id="KW-0325">Glycoprotein</keyword>
<dbReference type="PROSITE" id="PS00107">
    <property type="entry name" value="PROTEIN_KINASE_ATP"/>
    <property type="match status" value="1"/>
</dbReference>
<sequence length="1143" mass="125928">MTRALRYCNAIQHNMNNILLVIKLKVLKLIRILRNYGEHSIKMKLGSSIFSLFLTLFIVVSFGEATIQDYTTAKVCSGASQDEPKSGTDLDHYNHLKRMYTNCTYVLGNVIVHSMKSLNNVSLDFFSSIVEVSGYVRVMGDMPLGVTNLPFSRLKIIRGESLTKYSDTHENEFSLFIYNVNQITSLGLTELREISRGNVFISYNARNCYGDNIDWLDIFQHTDVQRTNITIRDSAACKPKDERCDSSCTDGYCWGPGPTQCQQLNKEVCADQCDYRCYGKQSNQCCRSGCLAGCDGPSDTQCWGCRDFYNNGTCVAECPRATIYNKTTYNFEKNPDAKVAFGKLCLPSCPDGYLEFNEGCLQHKCPEGYKDVDGKCIECDGPCGGPKECDWLFLKGKNTYWVTASLLENATYQNCSKIIGSVELIYSSFTDHVGDEYIQERAITAEDLKFFETVEHITGTFYFEPAHLLSTVTSLDMFRNLKIVDGKGSSDGFGISIISDHIKSFDLNSLPKLSVGGVNIMAPELCYATSDLLEDIFKSADTVTTSIPESAAETCALEGNVCHAECDSTCIGPASSQCFACSPETGDCSLECKNFEFEGECVETCSVTDHYINGTSCMNCHEECGGGCTGPLNTDCFSCKNYKNGNKCLPKCPNPTYANENKTCQPCNNFCSFDKELSCLGPEPFIASDGCDSCALIEIEDYKKIFPKCLNSSNSCPPGFLSYSQKLIIADFVNESVDLSAVDQACMKCEVQCAACIGKPRYCTKCSSIAYSVTKQNGADGDCTLICDPTKYFIDETSRNCHECSDQCRGGCTGKTDKDCISCSVNKLVLNATENLFQCVTICPPTHNYTIYDKDGPKCVNYKSYMASKLGANKTAPPLPVRVDIIIGSVFAALVVFAVTAVIMAYYCRQKKKHIEKAKELELQLFGTGNAEPVMPTDAEPDLARLRLVKESELKRGDIIGSGAFGTVFKGYLIPDNENVKVPVAIKVLIEGTSPSQNTELLDEARVMASVEHPCCIKIVAVCMTAQMMLITPLMPEGCLLSYVKAHAGQLGSKIIMNWCAQISKGMEHLQRCGIVHRDLAARNVLVHSEHQVKITDFGLAKLLDVGEEYYKADSGKVPIKWMALESISTGYLITKQMCGLMA</sequence>
<dbReference type="Gene3D" id="3.30.200.20">
    <property type="entry name" value="Phosphorylase Kinase, domain 1"/>
    <property type="match status" value="1"/>
</dbReference>
<evidence type="ECO:0000256" key="15">
    <source>
        <dbReference type="ARBA" id="ARBA00051243"/>
    </source>
</evidence>
<keyword evidence="8" id="KW-0418">Kinase</keyword>
<dbReference type="Gene3D" id="3.80.20.20">
    <property type="entry name" value="Receptor L-domain"/>
    <property type="match status" value="2"/>
</dbReference>
<dbReference type="Pfam" id="PF14843">
    <property type="entry name" value="GF_recep_IV"/>
    <property type="match status" value="1"/>
</dbReference>
<feature type="binding site" evidence="16">
    <location>
        <position position="987"/>
    </location>
    <ligand>
        <name>ATP</name>
        <dbReference type="ChEBI" id="CHEBI:30616"/>
    </ligand>
</feature>
<feature type="transmembrane region" description="Helical" evidence="17">
    <location>
        <begin position="49"/>
        <end position="67"/>
    </location>
</feature>
<dbReference type="SUPFAM" id="SSF56112">
    <property type="entry name" value="Protein kinase-like (PK-like)"/>
    <property type="match status" value="1"/>
</dbReference>
<dbReference type="InterPro" id="IPR008266">
    <property type="entry name" value="Tyr_kinase_AS"/>
</dbReference>
<evidence type="ECO:0000256" key="17">
    <source>
        <dbReference type="SAM" id="Phobius"/>
    </source>
</evidence>
<dbReference type="PROSITE" id="PS50011">
    <property type="entry name" value="PROTEIN_KINASE_DOM"/>
    <property type="match status" value="1"/>
</dbReference>
<evidence type="ECO:0000259" key="18">
    <source>
        <dbReference type="PROSITE" id="PS50011"/>
    </source>
</evidence>
<keyword evidence="9 16" id="KW-0067">ATP-binding</keyword>
<dbReference type="InterPro" id="IPR032778">
    <property type="entry name" value="GF_recep_IV"/>
</dbReference>
<keyword evidence="5" id="KW-0808">Transferase</keyword>
<dbReference type="SMART" id="SM00219">
    <property type="entry name" value="TyrKc"/>
    <property type="match status" value="1"/>
</dbReference>
<evidence type="ECO:0000256" key="7">
    <source>
        <dbReference type="ARBA" id="ARBA00022741"/>
    </source>
</evidence>
<dbReference type="GO" id="GO:0004714">
    <property type="term" value="F:transmembrane receptor protein tyrosine kinase activity"/>
    <property type="evidence" value="ECO:0007669"/>
    <property type="project" value="UniProtKB-EC"/>
</dbReference>
<evidence type="ECO:0000256" key="11">
    <source>
        <dbReference type="ARBA" id="ARBA00023136"/>
    </source>
</evidence>
<dbReference type="Gene3D" id="1.10.510.10">
    <property type="entry name" value="Transferase(Phosphotransferase) domain 1"/>
    <property type="match status" value="1"/>
</dbReference>
<dbReference type="GO" id="GO:0043235">
    <property type="term" value="C:receptor complex"/>
    <property type="evidence" value="ECO:0007669"/>
    <property type="project" value="TreeGrafter"/>
</dbReference>
<comment type="subcellular location">
    <subcellularLocation>
        <location evidence="1">Endomembrane system</location>
    </subcellularLocation>
    <subcellularLocation>
        <location evidence="2">Membrane</location>
        <topology evidence="2">Single-pass type I membrane protein</topology>
    </subcellularLocation>
</comment>
<keyword evidence="10 17" id="KW-1133">Transmembrane helix</keyword>
<evidence type="ECO:0000256" key="2">
    <source>
        <dbReference type="ARBA" id="ARBA00004479"/>
    </source>
</evidence>
<dbReference type="PANTHER" id="PTHR24416">
    <property type="entry name" value="TYROSINE-PROTEIN KINASE RECEPTOR"/>
    <property type="match status" value="1"/>
</dbReference>
<keyword evidence="12" id="KW-0829">Tyrosine-protein kinase</keyword>
<evidence type="ECO:0000256" key="13">
    <source>
        <dbReference type="ARBA" id="ARBA00023170"/>
    </source>
</evidence>
<dbReference type="AlphaFoldDB" id="A0A7J7J213"/>
<dbReference type="InterPro" id="IPR009030">
    <property type="entry name" value="Growth_fac_rcpt_cys_sf"/>
</dbReference>
<dbReference type="PANTHER" id="PTHR24416:SF566">
    <property type="entry name" value="EPIDERMAL GROWTH FACTOR RECEPTOR"/>
    <property type="match status" value="1"/>
</dbReference>
<name>A0A7J7J213_BUGNE</name>
<dbReference type="SMART" id="SM00261">
    <property type="entry name" value="FU"/>
    <property type="match status" value="7"/>
</dbReference>
<dbReference type="Pfam" id="PF07714">
    <property type="entry name" value="PK_Tyr_Ser-Thr"/>
    <property type="match status" value="1"/>
</dbReference>
<dbReference type="InterPro" id="IPR000494">
    <property type="entry name" value="Rcpt_L-dom"/>
</dbReference>
<evidence type="ECO:0000256" key="16">
    <source>
        <dbReference type="PROSITE-ProRule" id="PRU10141"/>
    </source>
</evidence>
<evidence type="ECO:0000256" key="8">
    <source>
        <dbReference type="ARBA" id="ARBA00022777"/>
    </source>
</evidence>
<keyword evidence="13" id="KW-0675">Receptor</keyword>
<dbReference type="SUPFAM" id="SSF52058">
    <property type="entry name" value="L domain-like"/>
    <property type="match status" value="2"/>
</dbReference>
<dbReference type="Pfam" id="PF00757">
    <property type="entry name" value="Furin-like"/>
    <property type="match status" value="1"/>
</dbReference>
<dbReference type="GO" id="GO:0043066">
    <property type="term" value="P:negative regulation of apoptotic process"/>
    <property type="evidence" value="ECO:0007669"/>
    <property type="project" value="TreeGrafter"/>
</dbReference>
<keyword evidence="20" id="KW-1185">Reference proteome</keyword>
<keyword evidence="7 16" id="KW-0547">Nucleotide-binding</keyword>
<dbReference type="EC" id="2.7.10.1" evidence="3"/>
<keyword evidence="11 17" id="KW-0472">Membrane</keyword>
<evidence type="ECO:0000256" key="10">
    <source>
        <dbReference type="ARBA" id="ARBA00022989"/>
    </source>
</evidence>
<evidence type="ECO:0000256" key="6">
    <source>
        <dbReference type="ARBA" id="ARBA00022692"/>
    </source>
</evidence>
<evidence type="ECO:0000313" key="19">
    <source>
        <dbReference type="EMBL" id="KAF6019724.1"/>
    </source>
</evidence>
<dbReference type="InterPro" id="IPR050122">
    <property type="entry name" value="RTK"/>
</dbReference>
<feature type="domain" description="Protein kinase" evidence="18">
    <location>
        <begin position="954"/>
        <end position="1143"/>
    </location>
</feature>
<dbReference type="GO" id="GO:0048468">
    <property type="term" value="P:cell development"/>
    <property type="evidence" value="ECO:0007669"/>
    <property type="project" value="UniProtKB-ARBA"/>
</dbReference>
<keyword evidence="6 17" id="KW-0812">Transmembrane</keyword>
<dbReference type="InterPro" id="IPR011009">
    <property type="entry name" value="Kinase-like_dom_sf"/>
</dbReference>
<dbReference type="Pfam" id="PF01030">
    <property type="entry name" value="Recep_L_domain"/>
    <property type="match status" value="2"/>
</dbReference>
<dbReference type="Gene3D" id="2.10.220.10">
    <property type="entry name" value="Hormone Receptor, Insulin-like Growth Factor Receptor 1, Chain A, domain 2"/>
    <property type="match status" value="4"/>
</dbReference>
<keyword evidence="4" id="KW-0597">Phosphoprotein</keyword>
<proteinExistence type="predicted"/>
<dbReference type="SUPFAM" id="SSF57184">
    <property type="entry name" value="Growth factor receptor domain"/>
    <property type="match status" value="3"/>
</dbReference>
<accession>A0A7J7J213</accession>
<dbReference type="Proteomes" id="UP000593567">
    <property type="component" value="Unassembled WGS sequence"/>
</dbReference>
<dbReference type="GO" id="GO:0009925">
    <property type="term" value="C:basal plasma membrane"/>
    <property type="evidence" value="ECO:0007669"/>
    <property type="project" value="TreeGrafter"/>
</dbReference>
<dbReference type="PROSITE" id="PS00109">
    <property type="entry name" value="PROTEIN_KINASE_TYR"/>
    <property type="match status" value="1"/>
</dbReference>
<dbReference type="CDD" id="cd00064">
    <property type="entry name" value="FU"/>
    <property type="match status" value="2"/>
</dbReference>
<evidence type="ECO:0000256" key="4">
    <source>
        <dbReference type="ARBA" id="ARBA00022553"/>
    </source>
</evidence>
<dbReference type="GO" id="GO:0050793">
    <property type="term" value="P:regulation of developmental process"/>
    <property type="evidence" value="ECO:0007669"/>
    <property type="project" value="UniProtKB-ARBA"/>
</dbReference>